<dbReference type="Pfam" id="PF00857">
    <property type="entry name" value="Isochorismatase"/>
    <property type="match status" value="1"/>
</dbReference>
<gene>
    <name evidence="3" type="ORF">HDA43_003208</name>
</gene>
<evidence type="ECO:0000256" key="1">
    <source>
        <dbReference type="ARBA" id="ARBA00022801"/>
    </source>
</evidence>
<keyword evidence="4" id="KW-1185">Reference proteome</keyword>
<proteinExistence type="predicted"/>
<dbReference type="Proteomes" id="UP000576393">
    <property type="component" value="Unassembled WGS sequence"/>
</dbReference>
<evidence type="ECO:0000313" key="3">
    <source>
        <dbReference type="EMBL" id="NYF41049.1"/>
    </source>
</evidence>
<feature type="domain" description="Isochorismatase-like" evidence="2">
    <location>
        <begin position="5"/>
        <end position="172"/>
    </location>
</feature>
<protein>
    <submittedName>
        <fullName evidence="3">Nicotinamidase-related amidase</fullName>
    </submittedName>
</protein>
<keyword evidence="1" id="KW-0378">Hydrolase</keyword>
<dbReference type="GO" id="GO:0016787">
    <property type="term" value="F:hydrolase activity"/>
    <property type="evidence" value="ECO:0007669"/>
    <property type="project" value="UniProtKB-KW"/>
</dbReference>
<dbReference type="Gene3D" id="3.40.50.850">
    <property type="entry name" value="Isochorismatase-like"/>
    <property type="match status" value="1"/>
</dbReference>
<dbReference type="InterPro" id="IPR036380">
    <property type="entry name" value="Isochorismatase-like_sf"/>
</dbReference>
<dbReference type="AlphaFoldDB" id="A0A852UXS1"/>
<accession>A0A852UXS1</accession>
<sequence>MGKIALVVVDMLNPYDHQDAEPLAENVAGIVEPLADLMRRAHEHDDVELVYVNDNYGDFSVTRDDLAGRALSGRRPDLVEPVLPPKEAPFLQKVRHSAFYGTSLEYLLHREEVETLVLAGQVTEQCVLYSALDAYVRHFSIRIPRDCVAGIHADLADAALRMMERNMGAKIVAGERCLEV</sequence>
<dbReference type="CDD" id="cd00431">
    <property type="entry name" value="cysteine_hydrolases"/>
    <property type="match status" value="1"/>
</dbReference>
<dbReference type="InterPro" id="IPR000868">
    <property type="entry name" value="Isochorismatase-like_dom"/>
</dbReference>
<organism evidence="3 4">
    <name type="scientific">Streptosporangium sandarakinum</name>
    <dbReference type="NCBI Taxonomy" id="1260955"/>
    <lineage>
        <taxon>Bacteria</taxon>
        <taxon>Bacillati</taxon>
        <taxon>Actinomycetota</taxon>
        <taxon>Actinomycetes</taxon>
        <taxon>Streptosporangiales</taxon>
        <taxon>Streptosporangiaceae</taxon>
        <taxon>Streptosporangium</taxon>
    </lineage>
</organism>
<comment type="caution">
    <text evidence="3">The sequence shown here is derived from an EMBL/GenBank/DDBJ whole genome shotgun (WGS) entry which is preliminary data.</text>
</comment>
<dbReference type="EMBL" id="JACCCO010000001">
    <property type="protein sequence ID" value="NYF41049.1"/>
    <property type="molecule type" value="Genomic_DNA"/>
</dbReference>
<name>A0A852UXS1_9ACTN</name>
<dbReference type="PANTHER" id="PTHR43540">
    <property type="entry name" value="PEROXYUREIDOACRYLATE/UREIDOACRYLATE AMIDOHYDROLASE-RELATED"/>
    <property type="match status" value="1"/>
</dbReference>
<dbReference type="RefSeq" id="WP_179821484.1">
    <property type="nucleotide sequence ID" value="NZ_JACCCO010000001.1"/>
</dbReference>
<evidence type="ECO:0000313" key="4">
    <source>
        <dbReference type="Proteomes" id="UP000576393"/>
    </source>
</evidence>
<reference evidence="3 4" key="1">
    <citation type="submission" date="2020-07" db="EMBL/GenBank/DDBJ databases">
        <title>Sequencing the genomes of 1000 actinobacteria strains.</title>
        <authorList>
            <person name="Klenk H.-P."/>
        </authorList>
    </citation>
    <scope>NUCLEOTIDE SEQUENCE [LARGE SCALE GENOMIC DNA]</scope>
    <source>
        <strain evidence="3 4">DSM 45763</strain>
    </source>
</reference>
<dbReference type="SUPFAM" id="SSF52499">
    <property type="entry name" value="Isochorismatase-like hydrolases"/>
    <property type="match status" value="1"/>
</dbReference>
<dbReference type="PANTHER" id="PTHR43540:SF6">
    <property type="entry name" value="ISOCHORISMATASE-LIKE DOMAIN-CONTAINING PROTEIN"/>
    <property type="match status" value="1"/>
</dbReference>
<dbReference type="InterPro" id="IPR050272">
    <property type="entry name" value="Isochorismatase-like_hydrls"/>
</dbReference>
<evidence type="ECO:0000259" key="2">
    <source>
        <dbReference type="Pfam" id="PF00857"/>
    </source>
</evidence>